<evidence type="ECO:0000256" key="11">
    <source>
        <dbReference type="RuleBase" id="RU362119"/>
    </source>
</evidence>
<dbReference type="AlphaFoldDB" id="A0A0R1ZN75"/>
<dbReference type="GO" id="GO:0030288">
    <property type="term" value="C:outer membrane-bounded periplasmic space"/>
    <property type="evidence" value="ECO:0007669"/>
    <property type="project" value="TreeGrafter"/>
</dbReference>
<evidence type="ECO:0000256" key="3">
    <source>
        <dbReference type="ARBA" id="ARBA00001968"/>
    </source>
</evidence>
<evidence type="ECO:0000256" key="10">
    <source>
        <dbReference type="ARBA" id="ARBA00023268"/>
    </source>
</evidence>
<dbReference type="GO" id="GO:0008254">
    <property type="term" value="F:3'-nucleotidase activity"/>
    <property type="evidence" value="ECO:0007669"/>
    <property type="project" value="UniProtKB-EC"/>
</dbReference>
<protein>
    <submittedName>
        <fullName evidence="14">2,3-cyclic-nucleotide 2-phosphodiesterase</fullName>
    </submittedName>
</protein>
<evidence type="ECO:0000256" key="7">
    <source>
        <dbReference type="ARBA" id="ARBA00022729"/>
    </source>
</evidence>
<dbReference type="CDD" id="cd07410">
    <property type="entry name" value="MPP_CpdB_N"/>
    <property type="match status" value="1"/>
</dbReference>
<dbReference type="PROSITE" id="PS00786">
    <property type="entry name" value="5_NUCLEOTIDASE_2"/>
    <property type="match status" value="1"/>
</dbReference>
<dbReference type="InterPro" id="IPR006179">
    <property type="entry name" value="5_nucleotidase/apyrase"/>
</dbReference>
<evidence type="ECO:0000256" key="5">
    <source>
        <dbReference type="ARBA" id="ARBA00006654"/>
    </source>
</evidence>
<keyword evidence="8 11" id="KW-0547">Nucleotide-binding</keyword>
<organism evidence="14 15">
    <name type="scientific">Lacticaseibacillus sharpeae JCM 1186 = DSM 20505</name>
    <dbReference type="NCBI Taxonomy" id="1291052"/>
    <lineage>
        <taxon>Bacteria</taxon>
        <taxon>Bacillati</taxon>
        <taxon>Bacillota</taxon>
        <taxon>Bacilli</taxon>
        <taxon>Lactobacillales</taxon>
        <taxon>Lactobacillaceae</taxon>
        <taxon>Lacticaseibacillus</taxon>
    </lineage>
</organism>
<keyword evidence="7" id="KW-0732">Signal</keyword>
<keyword evidence="6" id="KW-0479">Metal-binding</keyword>
<comment type="similarity">
    <text evidence="5 11">Belongs to the 5'-nucleotidase family.</text>
</comment>
<dbReference type="InterPro" id="IPR029052">
    <property type="entry name" value="Metallo-depent_PP-like"/>
</dbReference>
<feature type="domain" description="5'-Nucleotidase C-terminal" evidence="13">
    <location>
        <begin position="307"/>
        <end position="477"/>
    </location>
</feature>
<dbReference type="Gene3D" id="3.90.780.10">
    <property type="entry name" value="5'-Nucleotidase, C-terminal domain"/>
    <property type="match status" value="1"/>
</dbReference>
<dbReference type="Proteomes" id="UP000051679">
    <property type="component" value="Unassembled WGS sequence"/>
</dbReference>
<keyword evidence="15" id="KW-1185">Reference proteome</keyword>
<dbReference type="GO" id="GO:0000166">
    <property type="term" value="F:nucleotide binding"/>
    <property type="evidence" value="ECO:0007669"/>
    <property type="project" value="UniProtKB-KW"/>
</dbReference>
<dbReference type="InterPro" id="IPR006146">
    <property type="entry name" value="5'-Nucleotdase_CS"/>
</dbReference>
<dbReference type="SUPFAM" id="SSF55816">
    <property type="entry name" value="5'-nucleotidase (syn. UDP-sugar hydrolase), C-terminal domain"/>
    <property type="match status" value="1"/>
</dbReference>
<proteinExistence type="inferred from homology"/>
<dbReference type="RefSeq" id="WP_054676766.1">
    <property type="nucleotide sequence ID" value="NZ_AYYO01000055.1"/>
</dbReference>
<reference evidence="14 15" key="1">
    <citation type="journal article" date="2015" name="Genome Announc.">
        <title>Expanding the biotechnology potential of lactobacilli through comparative genomics of 213 strains and associated genera.</title>
        <authorList>
            <person name="Sun Z."/>
            <person name="Harris H.M."/>
            <person name="McCann A."/>
            <person name="Guo C."/>
            <person name="Argimon S."/>
            <person name="Zhang W."/>
            <person name="Yang X."/>
            <person name="Jeffery I.B."/>
            <person name="Cooney J.C."/>
            <person name="Kagawa T.F."/>
            <person name="Liu W."/>
            <person name="Song Y."/>
            <person name="Salvetti E."/>
            <person name="Wrobel A."/>
            <person name="Rasinkangas P."/>
            <person name="Parkhill J."/>
            <person name="Rea M.C."/>
            <person name="O'Sullivan O."/>
            <person name="Ritari J."/>
            <person name="Douillard F.P."/>
            <person name="Paul Ross R."/>
            <person name="Yang R."/>
            <person name="Briner A.E."/>
            <person name="Felis G.E."/>
            <person name="de Vos W.M."/>
            <person name="Barrangou R."/>
            <person name="Klaenhammer T.R."/>
            <person name="Caufield P.W."/>
            <person name="Cui Y."/>
            <person name="Zhang H."/>
            <person name="O'Toole P.W."/>
        </authorList>
    </citation>
    <scope>NUCLEOTIDE SEQUENCE [LARGE SCALE GENOMIC DNA]</scope>
    <source>
        <strain evidence="14 15">DSM 20505</strain>
    </source>
</reference>
<comment type="subcellular location">
    <subcellularLocation>
        <location evidence="4">Cell envelope</location>
    </subcellularLocation>
</comment>
<dbReference type="EMBL" id="AYYO01000055">
    <property type="protein sequence ID" value="KRM54580.1"/>
    <property type="molecule type" value="Genomic_DNA"/>
</dbReference>
<comment type="cofactor">
    <cofactor evidence="3">
        <name>a divalent metal cation</name>
        <dbReference type="ChEBI" id="CHEBI:60240"/>
    </cofactor>
</comment>
<evidence type="ECO:0000256" key="1">
    <source>
        <dbReference type="ARBA" id="ARBA00000527"/>
    </source>
</evidence>
<feature type="domain" description="Calcineurin-like phosphoesterase" evidence="12">
    <location>
        <begin position="5"/>
        <end position="232"/>
    </location>
</feature>
<dbReference type="InterPro" id="IPR004843">
    <property type="entry name" value="Calcineurin-like_PHP"/>
</dbReference>
<dbReference type="Pfam" id="PF00149">
    <property type="entry name" value="Metallophos"/>
    <property type="match status" value="1"/>
</dbReference>
<name>A0A0R1ZN75_9LACO</name>
<dbReference type="InterPro" id="IPR041827">
    <property type="entry name" value="CpdB_N"/>
</dbReference>
<dbReference type="PANTHER" id="PTHR11575">
    <property type="entry name" value="5'-NUCLEOTIDASE-RELATED"/>
    <property type="match status" value="1"/>
</dbReference>
<comment type="catalytic activity">
    <reaction evidence="1">
        <text>a ribonucleoside 3'-phosphate + H2O = a ribonucleoside + phosphate</text>
        <dbReference type="Rhea" id="RHEA:10144"/>
        <dbReference type="ChEBI" id="CHEBI:13197"/>
        <dbReference type="ChEBI" id="CHEBI:15377"/>
        <dbReference type="ChEBI" id="CHEBI:18254"/>
        <dbReference type="ChEBI" id="CHEBI:43474"/>
        <dbReference type="EC" id="3.1.3.6"/>
    </reaction>
</comment>
<dbReference type="SUPFAM" id="SSF56300">
    <property type="entry name" value="Metallo-dependent phosphatases"/>
    <property type="match status" value="1"/>
</dbReference>
<evidence type="ECO:0000313" key="15">
    <source>
        <dbReference type="Proteomes" id="UP000051679"/>
    </source>
</evidence>
<sequence>MQLTLLSTSDTHGFILPTTYTTRDQAQPFGLTRAHTAIDELRAAATGPVLTIENGDWLQGSPFAYYTAKISHRPSQLTAAYNTVGYDAGVLGNHEFNYGADYLSQAVTTLDYPILCANILRDGKPAFGQPYQIFTRAGVRIAVLGLTTSYIPHWEGPANIAGLEFKSAVDVAQEYVPLLHQQADIVVIAYHGGFERDLTTGAPTEPLTGENVGYELTQVSGVDALITGHQHRELCGIVNGVPVTQPGYRGADVGVITLTLQPDNAGWHAANSQARLESTATKALHPASKDAVAATNALVEDWLDSPIGHVTGDMQIHDPAAARISEVPYIEFINKVQMAATGTDIAGTALFNNDGKGFNPTITMRDIVTNYVYPNTLSVLSLTGADLKAALEKTAEYFSLDAAGKLMVTPIFARPKPQHYNYDMYQGIDYTIDVSRPVGTRITRLLYHGQPVQPDDQLEVTVNQYRASGGGNYAMFGADKVIRENQNDMTALIADYLRAHPDLVATADGNFTVTNGQEQ</sequence>
<keyword evidence="10" id="KW-0511">Multifunctional enzyme</keyword>
<dbReference type="GO" id="GO:0046872">
    <property type="term" value="F:metal ion binding"/>
    <property type="evidence" value="ECO:0007669"/>
    <property type="project" value="UniProtKB-KW"/>
</dbReference>
<keyword evidence="9 11" id="KW-0378">Hydrolase</keyword>
<evidence type="ECO:0000256" key="9">
    <source>
        <dbReference type="ARBA" id="ARBA00022801"/>
    </source>
</evidence>
<evidence type="ECO:0000259" key="12">
    <source>
        <dbReference type="Pfam" id="PF00149"/>
    </source>
</evidence>
<dbReference type="InterPro" id="IPR036907">
    <property type="entry name" value="5'-Nucleotdase_C_sf"/>
</dbReference>
<evidence type="ECO:0000256" key="6">
    <source>
        <dbReference type="ARBA" id="ARBA00022723"/>
    </source>
</evidence>
<dbReference type="PRINTS" id="PR01607">
    <property type="entry name" value="APYRASEFAMLY"/>
</dbReference>
<comment type="catalytic activity">
    <reaction evidence="2">
        <text>a nucleoside 2',3'-cyclic phosphate + H2O = a nucleoside 3'-phosphate + H(+)</text>
        <dbReference type="Rhea" id="RHEA:19621"/>
        <dbReference type="ChEBI" id="CHEBI:15377"/>
        <dbReference type="ChEBI" id="CHEBI:15378"/>
        <dbReference type="ChEBI" id="CHEBI:66949"/>
        <dbReference type="ChEBI" id="CHEBI:66954"/>
        <dbReference type="EC" id="3.1.4.16"/>
    </reaction>
</comment>
<accession>A0A0R1ZN75</accession>
<evidence type="ECO:0000313" key="14">
    <source>
        <dbReference type="EMBL" id="KRM54580.1"/>
    </source>
</evidence>
<evidence type="ECO:0000259" key="13">
    <source>
        <dbReference type="Pfam" id="PF02872"/>
    </source>
</evidence>
<dbReference type="PATRIC" id="fig|1291052.5.peg.402"/>
<dbReference type="GO" id="GO:0008663">
    <property type="term" value="F:2',3'-cyclic-nucleotide 2'-phosphodiesterase activity"/>
    <property type="evidence" value="ECO:0007669"/>
    <property type="project" value="UniProtKB-EC"/>
</dbReference>
<dbReference type="GO" id="GO:0009166">
    <property type="term" value="P:nucleotide catabolic process"/>
    <property type="evidence" value="ECO:0007669"/>
    <property type="project" value="InterPro"/>
</dbReference>
<dbReference type="OrthoDB" id="9801679at2"/>
<dbReference type="STRING" id="1291052.FC18_GL000391"/>
<gene>
    <name evidence="14" type="ORF">FC18_GL000391</name>
</gene>
<dbReference type="Pfam" id="PF02872">
    <property type="entry name" value="5_nucleotid_C"/>
    <property type="match status" value="1"/>
</dbReference>
<evidence type="ECO:0000256" key="2">
    <source>
        <dbReference type="ARBA" id="ARBA00001730"/>
    </source>
</evidence>
<comment type="caution">
    <text evidence="14">The sequence shown here is derived from an EMBL/GenBank/DDBJ whole genome shotgun (WGS) entry which is preliminary data.</text>
</comment>
<dbReference type="InterPro" id="IPR008334">
    <property type="entry name" value="5'-Nucleotdase_C"/>
</dbReference>
<evidence type="ECO:0000256" key="8">
    <source>
        <dbReference type="ARBA" id="ARBA00022741"/>
    </source>
</evidence>
<dbReference type="Gene3D" id="3.60.21.10">
    <property type="match status" value="1"/>
</dbReference>
<dbReference type="PANTHER" id="PTHR11575:SF6">
    <property type="entry name" value="2',3'-CYCLIC-NUCLEOTIDE 2'-PHOSPHODIESTERASE_3'-NUCLEOTIDASE"/>
    <property type="match status" value="1"/>
</dbReference>
<evidence type="ECO:0000256" key="4">
    <source>
        <dbReference type="ARBA" id="ARBA00004196"/>
    </source>
</evidence>